<keyword evidence="2" id="KW-0472">Membrane</keyword>
<sequence>MGWLLGLIGLFVGAFLGGGVFRHDISWLSAIVGAVIGVLFGRIATLKQKLAEIESRFDVLNAAISRRGAADLDDERRARAQARAPEPPRATAPVEPVAPPVASKPTEPADDAVEPLALDFTPPPLPPRSGRATFDVGGEPAPSPVLRRETPPQSSRPAAPRPAPASVPHEPDIVERAVDAVRRWFTEGNVPVKIGVLLLFLGVGALMKYAADQGWLTVPIELRLAGIAAGALALLVFAWRKRETHRAFALSLQGGAIGILILVVFGAYKLYGLIPSGAAFALLVVLVAGAGALAVLQDALALAVLGIVGGFLAPILTASDSGNHVALFTYYAVLNAAIFSIAWFKPWRALNLMGFVFTFVIGIAWGTLKYRPELFDTTEPFLILFYASYLAIPVLYAWRRSDNREGIVDGSLVFGTPLIAFPLQAALLEGNRHQLALSAVVLAATHVGVAWFVLRRLSYRLLGHSHALLALGFATLAVPLALSARSTACAWAVEGAALVWLGLRQGRNLPRWIGYALQLAAGASLLIHGIGESAPDGAAAIVNGDFLAIALVAAAGFVSAHLVRDAAPESPSARLLLGWSVLWWIALGANEIARFAPDGTETNWALGFVALSTWLYAELRRGLDWEDLGWPAYAGFLIAPALIAPTLEANGSPLAGWGLAAWIAWFAASLRAQAALAACGAPLLAFIHFAHTWTWVLLLGTQIHKLTAAGADVARIWQALASLLPAAFAFWGTIVRFRPLRFPLGDAAESARTMLLASLSFVLGFAWFGGLFAEGDPRPLPYLPVLNPLELAQIAFVLALLGWYRRAEADGDAILDATTRAQLLAGVAFALLTSITLRGAHFIGGVPWTEAMFSSALAQALLSVVWCLAGLAAMLVGARRGSRAIWIGGATLVGIVIAKLILVDRSHLSDLSAILGVLAVGGLLLVVGWFAPNPPRQAEGAGE</sequence>
<feature type="transmembrane region" description="Helical" evidence="2">
    <location>
        <begin position="755"/>
        <end position="773"/>
    </location>
</feature>
<dbReference type="EMBL" id="JAOVZO020000017">
    <property type="protein sequence ID" value="MDC8013341.1"/>
    <property type="molecule type" value="Genomic_DNA"/>
</dbReference>
<feature type="transmembrane region" description="Helical" evidence="2">
    <location>
        <begin position="716"/>
        <end position="734"/>
    </location>
</feature>
<dbReference type="RefSeq" id="WP_263545550.1">
    <property type="nucleotide sequence ID" value="NZ_JAOVZO020000017.1"/>
</dbReference>
<evidence type="ECO:0000256" key="2">
    <source>
        <dbReference type="SAM" id="Phobius"/>
    </source>
</evidence>
<feature type="transmembrane region" description="Helical" evidence="2">
    <location>
        <begin position="300"/>
        <end position="319"/>
    </location>
</feature>
<dbReference type="AlphaFoldDB" id="A0A9X3YJ64"/>
<keyword evidence="4" id="KW-1185">Reference proteome</keyword>
<feature type="transmembrane region" description="Helical" evidence="2">
    <location>
        <begin position="461"/>
        <end position="478"/>
    </location>
</feature>
<feature type="transmembrane region" description="Helical" evidence="2">
    <location>
        <begin position="410"/>
        <end position="428"/>
    </location>
</feature>
<keyword evidence="2" id="KW-1133">Transmembrane helix</keyword>
<protein>
    <submittedName>
        <fullName evidence="3">DUF2339 domain-containing protein</fullName>
    </submittedName>
</protein>
<feature type="transmembrane region" description="Helical" evidence="2">
    <location>
        <begin position="856"/>
        <end position="877"/>
    </location>
</feature>
<reference evidence="3" key="1">
    <citation type="submission" date="2023-02" db="EMBL/GenBank/DDBJ databases">
        <title>Tahibacter soli sp. nov. isolated from soil.</title>
        <authorList>
            <person name="Baek J.H."/>
            <person name="Lee J.K."/>
            <person name="Choi D.G."/>
            <person name="Jeon C.O."/>
        </authorList>
    </citation>
    <scope>NUCLEOTIDE SEQUENCE</scope>
    <source>
        <strain evidence="3">BL</strain>
    </source>
</reference>
<evidence type="ECO:0000313" key="3">
    <source>
        <dbReference type="EMBL" id="MDC8013341.1"/>
    </source>
</evidence>
<evidence type="ECO:0000256" key="1">
    <source>
        <dbReference type="SAM" id="MobiDB-lite"/>
    </source>
</evidence>
<dbReference type="InterPro" id="IPR014600">
    <property type="entry name" value="UCP035905_mem"/>
</dbReference>
<name>A0A9X3YJ64_9GAMM</name>
<gene>
    <name evidence="3" type="ORF">OD750_012400</name>
</gene>
<feature type="transmembrane region" description="Helical" evidence="2">
    <location>
        <begin position="380"/>
        <end position="398"/>
    </location>
</feature>
<feature type="transmembrane region" description="Helical" evidence="2">
    <location>
        <begin position="222"/>
        <end position="240"/>
    </location>
</feature>
<dbReference type="PANTHER" id="PTHR38434">
    <property type="entry name" value="BLL2549 PROTEIN"/>
    <property type="match status" value="1"/>
</dbReference>
<feature type="transmembrane region" description="Helical" evidence="2">
    <location>
        <begin position="434"/>
        <end position="454"/>
    </location>
</feature>
<feature type="transmembrane region" description="Helical" evidence="2">
    <location>
        <begin position="484"/>
        <end position="503"/>
    </location>
</feature>
<feature type="transmembrane region" description="Helical" evidence="2">
    <location>
        <begin position="537"/>
        <end position="563"/>
    </location>
</feature>
<dbReference type="Proteomes" id="UP001139971">
    <property type="component" value="Unassembled WGS sequence"/>
</dbReference>
<keyword evidence="2" id="KW-0812">Transmembrane</keyword>
<comment type="caution">
    <text evidence="3">The sequence shown here is derived from an EMBL/GenBank/DDBJ whole genome shotgun (WGS) entry which is preliminary data.</text>
</comment>
<feature type="transmembrane region" description="Helical" evidence="2">
    <location>
        <begin position="27"/>
        <end position="46"/>
    </location>
</feature>
<proteinExistence type="predicted"/>
<feature type="transmembrane region" description="Helical" evidence="2">
    <location>
        <begin position="914"/>
        <end position="931"/>
    </location>
</feature>
<feature type="transmembrane region" description="Helical" evidence="2">
    <location>
        <begin position="823"/>
        <end position="844"/>
    </location>
</feature>
<accession>A0A9X3YJ64</accession>
<feature type="transmembrane region" description="Helical" evidence="2">
    <location>
        <begin position="274"/>
        <end position="293"/>
    </location>
</feature>
<feature type="transmembrane region" description="Helical" evidence="2">
    <location>
        <begin position="575"/>
        <end position="596"/>
    </location>
</feature>
<feature type="transmembrane region" description="Helical" evidence="2">
    <location>
        <begin position="190"/>
        <end position="210"/>
    </location>
</feature>
<evidence type="ECO:0000313" key="4">
    <source>
        <dbReference type="Proteomes" id="UP001139971"/>
    </source>
</evidence>
<feature type="transmembrane region" description="Helical" evidence="2">
    <location>
        <begin position="884"/>
        <end position="902"/>
    </location>
</feature>
<dbReference type="Pfam" id="PF10101">
    <property type="entry name" value="DUF2339"/>
    <property type="match status" value="1"/>
</dbReference>
<dbReference type="InterPro" id="IPR019286">
    <property type="entry name" value="DUF2339_TM"/>
</dbReference>
<feature type="transmembrane region" description="Helical" evidence="2">
    <location>
        <begin position="512"/>
        <end position="531"/>
    </location>
</feature>
<dbReference type="PANTHER" id="PTHR38434:SF1">
    <property type="entry name" value="BLL2549 PROTEIN"/>
    <property type="match status" value="1"/>
</dbReference>
<feature type="transmembrane region" description="Helical" evidence="2">
    <location>
        <begin position="349"/>
        <end position="368"/>
    </location>
</feature>
<feature type="transmembrane region" description="Helical" evidence="2">
    <location>
        <begin position="247"/>
        <end position="268"/>
    </location>
</feature>
<feature type="region of interest" description="Disordered" evidence="1">
    <location>
        <begin position="70"/>
        <end position="171"/>
    </location>
</feature>
<feature type="transmembrane region" description="Helical" evidence="2">
    <location>
        <begin position="675"/>
        <end position="696"/>
    </location>
</feature>
<feature type="transmembrane region" description="Helical" evidence="2">
    <location>
        <begin position="785"/>
        <end position="803"/>
    </location>
</feature>
<organism evidence="3 4">
    <name type="scientific">Tahibacter soli</name>
    <dbReference type="NCBI Taxonomy" id="2983605"/>
    <lineage>
        <taxon>Bacteria</taxon>
        <taxon>Pseudomonadati</taxon>
        <taxon>Pseudomonadota</taxon>
        <taxon>Gammaproteobacteria</taxon>
        <taxon>Lysobacterales</taxon>
        <taxon>Rhodanobacteraceae</taxon>
        <taxon>Tahibacter</taxon>
    </lineage>
</organism>
<feature type="transmembrane region" description="Helical" evidence="2">
    <location>
        <begin position="651"/>
        <end position="668"/>
    </location>
</feature>
<dbReference type="PIRSF" id="PIRSF035905">
    <property type="entry name" value="UCP035905_mp"/>
    <property type="match status" value="1"/>
</dbReference>
<feature type="transmembrane region" description="Helical" evidence="2">
    <location>
        <begin position="325"/>
        <end position="344"/>
    </location>
</feature>